<dbReference type="Proteomes" id="UP000030428">
    <property type="component" value="Unassembled WGS sequence"/>
</dbReference>
<accession>A0A0A6P6A9</accession>
<dbReference type="PANTHER" id="PTHR30595:SF6">
    <property type="entry name" value="SCHLAFEN ALBA-2 DOMAIN-CONTAINING PROTEIN"/>
    <property type="match status" value="1"/>
</dbReference>
<keyword evidence="3" id="KW-1185">Reference proteome</keyword>
<evidence type="ECO:0000259" key="1">
    <source>
        <dbReference type="Pfam" id="PF04326"/>
    </source>
</evidence>
<dbReference type="AlphaFoldDB" id="A0A0A6P6A9"/>
<comment type="caution">
    <text evidence="2">The sequence shown here is derived from an EMBL/GenBank/DDBJ whole genome shotgun (WGS) entry which is preliminary data.</text>
</comment>
<proteinExistence type="predicted"/>
<dbReference type="EMBL" id="JSZA02000020">
    <property type="protein sequence ID" value="KHD10207.1"/>
    <property type="molecule type" value="Genomic_DNA"/>
</dbReference>
<dbReference type="InterPro" id="IPR007421">
    <property type="entry name" value="Schlafen_AlbA_2_dom"/>
</dbReference>
<sequence length="189" mass="21107">MISSLPININDLLHFRGVESARVEFKQSWDEQTTALQVLKTICAFANDFYNVSGGYIVIGVGENDGVAVLPPLGLNPNKLDRIQKWIRGNCNRIEPVVQPILSPQVVEEKFILVIRVLGSDTRPHQAPVSFSGSEKAYYVRLGAETVEAKGKMNVPLLRFAPNYWACALKYLLMIAAPYRLRSMNCAQL</sequence>
<feature type="domain" description="Schlafen AlbA-2" evidence="1">
    <location>
        <begin position="19"/>
        <end position="149"/>
    </location>
</feature>
<evidence type="ECO:0000313" key="3">
    <source>
        <dbReference type="Proteomes" id="UP000030428"/>
    </source>
</evidence>
<dbReference type="Gene3D" id="3.30.950.30">
    <property type="entry name" value="Schlafen, AAA domain"/>
    <property type="match status" value="1"/>
</dbReference>
<evidence type="ECO:0000313" key="2">
    <source>
        <dbReference type="EMBL" id="KHD10207.1"/>
    </source>
</evidence>
<dbReference type="InterPro" id="IPR038461">
    <property type="entry name" value="Schlafen_AlbA_2_dom_sf"/>
</dbReference>
<name>A0A0A6P6A9_9GAMM</name>
<gene>
    <name evidence="2" type="ORF">PN36_06935</name>
</gene>
<protein>
    <recommendedName>
        <fullName evidence="1">Schlafen AlbA-2 domain-containing protein</fullName>
    </recommendedName>
</protein>
<organism evidence="2 3">
    <name type="scientific">Candidatus Thiomargarita nelsonii</name>
    <dbReference type="NCBI Taxonomy" id="1003181"/>
    <lineage>
        <taxon>Bacteria</taxon>
        <taxon>Pseudomonadati</taxon>
        <taxon>Pseudomonadota</taxon>
        <taxon>Gammaproteobacteria</taxon>
        <taxon>Thiotrichales</taxon>
        <taxon>Thiotrichaceae</taxon>
        <taxon>Thiomargarita</taxon>
    </lineage>
</organism>
<dbReference type="PANTHER" id="PTHR30595">
    <property type="entry name" value="GLPR-RELATED TRANSCRIPTIONAL REPRESSOR"/>
    <property type="match status" value="1"/>
</dbReference>
<reference evidence="2 3" key="1">
    <citation type="journal article" date="2016" name="Front. Microbiol.">
        <title>Single-Cell (Meta-)Genomics of a Dimorphic Candidatus Thiomargarita nelsonii Reveals Genomic Plasticity.</title>
        <authorList>
            <person name="Flood B.E."/>
            <person name="Fliss P."/>
            <person name="Jones D.S."/>
            <person name="Dick G.J."/>
            <person name="Jain S."/>
            <person name="Kaster A.K."/>
            <person name="Winkel M."/>
            <person name="Mussmann M."/>
            <person name="Bailey J."/>
        </authorList>
    </citation>
    <scope>NUCLEOTIDE SEQUENCE [LARGE SCALE GENOMIC DNA]</scope>
    <source>
        <strain evidence="2">Hydrate Ridge</strain>
    </source>
</reference>
<dbReference type="Pfam" id="PF04326">
    <property type="entry name" value="SLFN_AlbA_2"/>
    <property type="match status" value="1"/>
</dbReference>